<evidence type="ECO:0008006" key="3">
    <source>
        <dbReference type="Google" id="ProtNLM"/>
    </source>
</evidence>
<reference evidence="2" key="1">
    <citation type="journal article" date="2019" name="Int. J. Syst. Evol. Microbiol.">
        <title>The Global Catalogue of Microorganisms (GCM) 10K type strain sequencing project: providing services to taxonomists for standard genome sequencing and annotation.</title>
        <authorList>
            <consortium name="The Broad Institute Genomics Platform"/>
            <consortium name="The Broad Institute Genome Sequencing Center for Infectious Disease"/>
            <person name="Wu L."/>
            <person name="Ma J."/>
        </authorList>
    </citation>
    <scope>NUCLEOTIDE SEQUENCE [LARGE SCALE GENOMIC DNA]</scope>
    <source>
        <strain evidence="2">KCTC 42498</strain>
    </source>
</reference>
<dbReference type="Gene3D" id="3.80.10.10">
    <property type="entry name" value="Ribonuclease Inhibitor"/>
    <property type="match status" value="2"/>
</dbReference>
<dbReference type="PROSITE" id="PS51450">
    <property type="entry name" value="LRR"/>
    <property type="match status" value="1"/>
</dbReference>
<proteinExistence type="predicted"/>
<gene>
    <name evidence="1" type="ORF">ACFSRY_13290</name>
</gene>
<evidence type="ECO:0000313" key="2">
    <source>
        <dbReference type="Proteomes" id="UP001597544"/>
    </source>
</evidence>
<name>A0ABW5IMG3_9BACT</name>
<dbReference type="InterPro" id="IPR032675">
    <property type="entry name" value="LRR_dom_sf"/>
</dbReference>
<dbReference type="PANTHER" id="PTHR47186:SF3">
    <property type="entry name" value="OS09G0267800 PROTEIN"/>
    <property type="match status" value="1"/>
</dbReference>
<comment type="caution">
    <text evidence="1">The sequence shown here is derived from an EMBL/GenBank/DDBJ whole genome shotgun (WGS) entry which is preliminary data.</text>
</comment>
<protein>
    <recommendedName>
        <fullName evidence="3">Leucine-rich repeat domain-containing protein</fullName>
    </recommendedName>
</protein>
<organism evidence="1 2">
    <name type="scientific">Pontibacter locisalis</name>
    <dbReference type="NCBI Taxonomy" id="1719035"/>
    <lineage>
        <taxon>Bacteria</taxon>
        <taxon>Pseudomonadati</taxon>
        <taxon>Bacteroidota</taxon>
        <taxon>Cytophagia</taxon>
        <taxon>Cytophagales</taxon>
        <taxon>Hymenobacteraceae</taxon>
        <taxon>Pontibacter</taxon>
    </lineage>
</organism>
<dbReference type="PANTHER" id="PTHR47186">
    <property type="entry name" value="LEUCINE-RICH REPEAT-CONTAINING PROTEIN 57"/>
    <property type="match status" value="1"/>
</dbReference>
<evidence type="ECO:0000313" key="1">
    <source>
        <dbReference type="EMBL" id="MFD2514844.1"/>
    </source>
</evidence>
<dbReference type="RefSeq" id="WP_377508344.1">
    <property type="nucleotide sequence ID" value="NZ_JBHULU010000019.1"/>
</dbReference>
<dbReference type="InterPro" id="IPR001611">
    <property type="entry name" value="Leu-rich_rpt"/>
</dbReference>
<dbReference type="EMBL" id="JBHULU010000019">
    <property type="protein sequence ID" value="MFD2514844.1"/>
    <property type="molecule type" value="Genomic_DNA"/>
</dbReference>
<dbReference type="PROSITE" id="PS51257">
    <property type="entry name" value="PROKAR_LIPOPROTEIN"/>
    <property type="match status" value="1"/>
</dbReference>
<dbReference type="Proteomes" id="UP001597544">
    <property type="component" value="Unassembled WGS sequence"/>
</dbReference>
<accession>A0ABW5IMG3</accession>
<keyword evidence="2" id="KW-1185">Reference proteome</keyword>
<dbReference type="SUPFAM" id="SSF52058">
    <property type="entry name" value="L domain-like"/>
    <property type="match status" value="1"/>
</dbReference>
<sequence length="273" mass="31351">MKKTKFTFIIAILLFGAICSCESEQNKTRIPLGTEKSTSSNLNDVLSYSNNLNEAYHNREYVTTLYLPQYNHNTLSDSITALSRLQIIEIRNASKLDFKDTFQKLGLLPKLNDIKIVNSRLKALPIQVYLMDELRRLSIDDDSLSFIPDDLKLSDSLVELKLSRNIRNLVFNKSYRYIRELDLSNNPELKKVDSSIIELKNLEELNLQNTAISDLPDEVTKLKKLKIIKLAGTPLGEAEHNHLKKTQSFNKLLPLFESNPDLKVYLGVKMEYE</sequence>
<dbReference type="Pfam" id="PF13855">
    <property type="entry name" value="LRR_8"/>
    <property type="match status" value="1"/>
</dbReference>